<accession>A0A382GF62</accession>
<dbReference type="EMBL" id="UINC01054975">
    <property type="protein sequence ID" value="SVB73334.1"/>
    <property type="molecule type" value="Genomic_DNA"/>
</dbReference>
<proteinExistence type="predicted"/>
<dbReference type="GO" id="GO:0016052">
    <property type="term" value="P:carbohydrate catabolic process"/>
    <property type="evidence" value="ECO:0007669"/>
    <property type="project" value="InterPro"/>
</dbReference>
<feature type="non-terminal residue" evidence="3">
    <location>
        <position position="328"/>
    </location>
</feature>
<evidence type="ECO:0000259" key="1">
    <source>
        <dbReference type="Pfam" id="PF06452"/>
    </source>
</evidence>
<feature type="domain" description="Carbohydrate-binding" evidence="1">
    <location>
        <begin position="48"/>
        <end position="203"/>
    </location>
</feature>
<evidence type="ECO:0000313" key="3">
    <source>
        <dbReference type="EMBL" id="SVB73334.1"/>
    </source>
</evidence>
<protein>
    <submittedName>
        <fullName evidence="3">Uncharacterized protein</fullName>
    </submittedName>
</protein>
<dbReference type="Pfam" id="PF19313">
    <property type="entry name" value="DUF5916"/>
    <property type="match status" value="1"/>
</dbReference>
<dbReference type="CDD" id="cd09618">
    <property type="entry name" value="CBM9_like_2"/>
    <property type="match status" value="1"/>
</dbReference>
<sequence>MFFSVKTMLRIFLFCSVLSSAVIIEAQEIQSQMSKRFEIVRTASEIIIDGQMDEIAWESAPVIDDFLVSTPNQFDQPSEYTQIYVLYDQDALYVGARLWDSQAENITAQILRQGESIQFDDDLGIILDPFNNQRSGYFFAINPNGVRDDAVFQNTTAMEFNWDGIWRTATTRDEQGWVVEVELPMKTLSFDPDNETWGINFQRHISRIGERIMWVTRNRAMNPSVTGAAIGLRDLEQGRGLDIVPSINVNHKKEFQTASKTTVYEPSLDLFYKITPSLNASLTINTDFSATDVDDRQVNLTRFNLFFPEKRDFFLRDTDIFQFGRIGG</sequence>
<organism evidence="3">
    <name type="scientific">marine metagenome</name>
    <dbReference type="NCBI Taxonomy" id="408172"/>
    <lineage>
        <taxon>unclassified sequences</taxon>
        <taxon>metagenomes</taxon>
        <taxon>ecological metagenomes</taxon>
    </lineage>
</organism>
<dbReference type="GO" id="GO:0004553">
    <property type="term" value="F:hydrolase activity, hydrolyzing O-glycosyl compounds"/>
    <property type="evidence" value="ECO:0007669"/>
    <property type="project" value="InterPro"/>
</dbReference>
<evidence type="ECO:0000259" key="2">
    <source>
        <dbReference type="Pfam" id="PF19313"/>
    </source>
</evidence>
<dbReference type="InterPro" id="IPR010502">
    <property type="entry name" value="Carb-bd_dom_fam9"/>
</dbReference>
<dbReference type="InterPro" id="IPR045670">
    <property type="entry name" value="DUF5916"/>
</dbReference>
<dbReference type="Gene3D" id="2.60.40.1190">
    <property type="match status" value="1"/>
</dbReference>
<name>A0A382GF62_9ZZZZ</name>
<gene>
    <name evidence="3" type="ORF">METZ01_LOCUS226188</name>
</gene>
<dbReference type="AlphaFoldDB" id="A0A382GF62"/>
<feature type="domain" description="DUF5916" evidence="2">
    <location>
        <begin position="244"/>
        <end position="325"/>
    </location>
</feature>
<dbReference type="SUPFAM" id="SSF49344">
    <property type="entry name" value="CBD9-like"/>
    <property type="match status" value="1"/>
</dbReference>
<dbReference type="GO" id="GO:0030246">
    <property type="term" value="F:carbohydrate binding"/>
    <property type="evidence" value="ECO:0007669"/>
    <property type="project" value="InterPro"/>
</dbReference>
<dbReference type="Pfam" id="PF06452">
    <property type="entry name" value="CBM9_1"/>
    <property type="match status" value="1"/>
</dbReference>
<reference evidence="3" key="1">
    <citation type="submission" date="2018-05" db="EMBL/GenBank/DDBJ databases">
        <authorList>
            <person name="Lanie J.A."/>
            <person name="Ng W.-L."/>
            <person name="Kazmierczak K.M."/>
            <person name="Andrzejewski T.M."/>
            <person name="Davidsen T.M."/>
            <person name="Wayne K.J."/>
            <person name="Tettelin H."/>
            <person name="Glass J.I."/>
            <person name="Rusch D."/>
            <person name="Podicherti R."/>
            <person name="Tsui H.-C.T."/>
            <person name="Winkler M.E."/>
        </authorList>
    </citation>
    <scope>NUCLEOTIDE SEQUENCE</scope>
</reference>